<keyword evidence="1" id="KW-1133">Transmembrane helix</keyword>
<dbReference type="RefSeq" id="WP_345193798.1">
    <property type="nucleotide sequence ID" value="NZ_BAABJJ010000044.1"/>
</dbReference>
<proteinExistence type="predicted"/>
<gene>
    <name evidence="2" type="ORF">GCM10023314_31640</name>
</gene>
<dbReference type="Proteomes" id="UP001501302">
    <property type="component" value="Unassembled WGS sequence"/>
</dbReference>
<sequence length="230" mass="25750">MMNIMTKDFETNFTGWAFIVAALLLWFGWALSPHHIGEYIVASDFEAIGENVWTWIWMYRIHIFGWVTMGIALFALVSVTARKPYRVLILPGAGMLIIGTFTLAIANAYFYNFGAWGVGQTAGKSAVEIQTFVNDILYTNQYVTCFIRFGRVFSGVGLVLLGYGLIKWHIVSKWLGWFTLLLGLAAMAVVMGIPDNYEIYKPLFHVKVIWLVATGVVVLVKGVHLPKSVG</sequence>
<evidence type="ECO:0000313" key="2">
    <source>
        <dbReference type="EMBL" id="GAA4955563.1"/>
    </source>
</evidence>
<evidence type="ECO:0000313" key="3">
    <source>
        <dbReference type="Proteomes" id="UP001501302"/>
    </source>
</evidence>
<accession>A0ABP9GXB4</accession>
<dbReference type="EMBL" id="BAABJJ010000044">
    <property type="protein sequence ID" value="GAA4955563.1"/>
    <property type="molecule type" value="Genomic_DNA"/>
</dbReference>
<feature type="transmembrane region" description="Helical" evidence="1">
    <location>
        <begin position="199"/>
        <end position="220"/>
    </location>
</feature>
<keyword evidence="1" id="KW-0472">Membrane</keyword>
<feature type="transmembrane region" description="Helical" evidence="1">
    <location>
        <begin position="12"/>
        <end position="32"/>
    </location>
</feature>
<organism evidence="2 3">
    <name type="scientific">Algibacter agarivorans</name>
    <dbReference type="NCBI Taxonomy" id="1109741"/>
    <lineage>
        <taxon>Bacteria</taxon>
        <taxon>Pseudomonadati</taxon>
        <taxon>Bacteroidota</taxon>
        <taxon>Flavobacteriia</taxon>
        <taxon>Flavobacteriales</taxon>
        <taxon>Flavobacteriaceae</taxon>
        <taxon>Algibacter</taxon>
    </lineage>
</organism>
<reference evidence="3" key="1">
    <citation type="journal article" date="2019" name="Int. J. Syst. Evol. Microbiol.">
        <title>The Global Catalogue of Microorganisms (GCM) 10K type strain sequencing project: providing services to taxonomists for standard genome sequencing and annotation.</title>
        <authorList>
            <consortium name="The Broad Institute Genomics Platform"/>
            <consortium name="The Broad Institute Genome Sequencing Center for Infectious Disease"/>
            <person name="Wu L."/>
            <person name="Ma J."/>
        </authorList>
    </citation>
    <scope>NUCLEOTIDE SEQUENCE [LARGE SCALE GENOMIC DNA]</scope>
    <source>
        <strain evidence="3">JCM 18285</strain>
    </source>
</reference>
<feature type="transmembrane region" description="Helical" evidence="1">
    <location>
        <begin position="52"/>
        <end position="76"/>
    </location>
</feature>
<evidence type="ECO:0008006" key="4">
    <source>
        <dbReference type="Google" id="ProtNLM"/>
    </source>
</evidence>
<comment type="caution">
    <text evidence="2">The sequence shown here is derived from an EMBL/GenBank/DDBJ whole genome shotgun (WGS) entry which is preliminary data.</text>
</comment>
<feature type="transmembrane region" description="Helical" evidence="1">
    <location>
        <begin position="174"/>
        <end position="193"/>
    </location>
</feature>
<name>A0ABP9GXB4_9FLAO</name>
<feature type="transmembrane region" description="Helical" evidence="1">
    <location>
        <begin position="88"/>
        <end position="111"/>
    </location>
</feature>
<feature type="transmembrane region" description="Helical" evidence="1">
    <location>
        <begin position="141"/>
        <end position="162"/>
    </location>
</feature>
<keyword evidence="3" id="KW-1185">Reference proteome</keyword>
<protein>
    <recommendedName>
        <fullName evidence="4">DUF4386 domain-containing protein</fullName>
    </recommendedName>
</protein>
<evidence type="ECO:0000256" key="1">
    <source>
        <dbReference type="SAM" id="Phobius"/>
    </source>
</evidence>
<keyword evidence="1" id="KW-0812">Transmembrane</keyword>